<dbReference type="GO" id="GO:0005525">
    <property type="term" value="F:GTP binding"/>
    <property type="evidence" value="ECO:0007669"/>
    <property type="project" value="InterPro"/>
</dbReference>
<protein>
    <recommendedName>
        <fullName evidence="2">G domain-containing protein</fullName>
    </recommendedName>
</protein>
<dbReference type="InParanoid" id="A0A409YBC3"/>
<dbReference type="Gene3D" id="3.40.50.300">
    <property type="entry name" value="P-loop containing nucleotide triphosphate hydrolases"/>
    <property type="match status" value="1"/>
</dbReference>
<dbReference type="Proteomes" id="UP000284842">
    <property type="component" value="Unassembled WGS sequence"/>
</dbReference>
<dbReference type="AlphaFoldDB" id="A0A409YBC3"/>
<evidence type="ECO:0000313" key="4">
    <source>
        <dbReference type="Proteomes" id="UP000284842"/>
    </source>
</evidence>
<keyword evidence="1" id="KW-0175">Coiled coil</keyword>
<name>A0A409YBC3_9AGAR</name>
<accession>A0A409YBC3</accession>
<organism evidence="3 4">
    <name type="scientific">Panaeolus cyanescens</name>
    <dbReference type="NCBI Taxonomy" id="181874"/>
    <lineage>
        <taxon>Eukaryota</taxon>
        <taxon>Fungi</taxon>
        <taxon>Dikarya</taxon>
        <taxon>Basidiomycota</taxon>
        <taxon>Agaricomycotina</taxon>
        <taxon>Agaricomycetes</taxon>
        <taxon>Agaricomycetidae</taxon>
        <taxon>Agaricales</taxon>
        <taxon>Agaricineae</taxon>
        <taxon>Galeropsidaceae</taxon>
        <taxon>Panaeolus</taxon>
    </lineage>
</organism>
<dbReference type="EMBL" id="NHTK01001319">
    <property type="protein sequence ID" value="PPR00304.1"/>
    <property type="molecule type" value="Genomic_DNA"/>
</dbReference>
<dbReference type="OrthoDB" id="2130433at2759"/>
<evidence type="ECO:0000256" key="1">
    <source>
        <dbReference type="SAM" id="Coils"/>
    </source>
</evidence>
<reference evidence="3 4" key="1">
    <citation type="journal article" date="2018" name="Evol. Lett.">
        <title>Horizontal gene cluster transfer increased hallucinogenic mushroom diversity.</title>
        <authorList>
            <person name="Reynolds H.T."/>
            <person name="Vijayakumar V."/>
            <person name="Gluck-Thaler E."/>
            <person name="Korotkin H.B."/>
            <person name="Matheny P.B."/>
            <person name="Slot J.C."/>
        </authorList>
    </citation>
    <scope>NUCLEOTIDE SEQUENCE [LARGE SCALE GENOMIC DNA]</scope>
    <source>
        <strain evidence="3 4">2629</strain>
    </source>
</reference>
<keyword evidence="4" id="KW-1185">Reference proteome</keyword>
<comment type="caution">
    <text evidence="3">The sequence shown here is derived from an EMBL/GenBank/DDBJ whole genome shotgun (WGS) entry which is preliminary data.</text>
</comment>
<dbReference type="CDD" id="cd00882">
    <property type="entry name" value="Ras_like_GTPase"/>
    <property type="match status" value="1"/>
</dbReference>
<evidence type="ECO:0000313" key="3">
    <source>
        <dbReference type="EMBL" id="PPR00304.1"/>
    </source>
</evidence>
<dbReference type="Pfam" id="PF01926">
    <property type="entry name" value="MMR_HSR1"/>
    <property type="match status" value="1"/>
</dbReference>
<dbReference type="SUPFAM" id="SSF52540">
    <property type="entry name" value="P-loop containing nucleoside triphosphate hydrolases"/>
    <property type="match status" value="1"/>
</dbReference>
<feature type="domain" description="G" evidence="2">
    <location>
        <begin position="42"/>
        <end position="125"/>
    </location>
</feature>
<evidence type="ECO:0000259" key="2">
    <source>
        <dbReference type="Pfam" id="PF01926"/>
    </source>
</evidence>
<proteinExistence type="predicted"/>
<sequence length="343" mass="39011">MSPQHASVPLSSARCTSVNIKGEISLVEIFMESLEDTIGVVIVLMGPTGAGKSSFIEALNALSTSGPLGIAKDQLEPVTADVRAYQVHNVTSVWGLYHVPIYIIDTPGFADPRISELQVLESMKRWRDACSTAEKVRMLYFHPISDIRLASRKKRCMDVLKSFWGARNIPTVTLVTTMWDRLKPESRATAEGRFESLRDDYWTEWCQKGSRAIKFENTYESAIDILKHVAQMANRDISAHKTKGYGDVKRIDEMLTVEQLLRERIDSLQQRLQMIDDDLRTLADPETEEFRQILREDRKDVLDTLARFSSQLEKLHPSPLNRATRSLMLIKRWISSRAASDVL</sequence>
<dbReference type="STRING" id="181874.A0A409YBC3"/>
<dbReference type="InterPro" id="IPR027417">
    <property type="entry name" value="P-loop_NTPase"/>
</dbReference>
<gene>
    <name evidence="3" type="ORF">CVT24_004594</name>
</gene>
<dbReference type="InterPro" id="IPR006073">
    <property type="entry name" value="GTP-bd"/>
</dbReference>
<feature type="coiled-coil region" evidence="1">
    <location>
        <begin position="251"/>
        <end position="278"/>
    </location>
</feature>